<dbReference type="Gene3D" id="1.10.10.10">
    <property type="entry name" value="Winged helix-like DNA-binding domain superfamily/Winged helix DNA-binding domain"/>
    <property type="match status" value="1"/>
</dbReference>
<keyword evidence="9" id="KW-1185">Reference proteome</keyword>
<reference evidence="8 9" key="1">
    <citation type="submission" date="2024-01" db="EMBL/GenBank/DDBJ databases">
        <title>Genome insights into Plantactinospora sonchi sp. nov.</title>
        <authorList>
            <person name="Wang L."/>
        </authorList>
    </citation>
    <scope>NUCLEOTIDE SEQUENCE [LARGE SCALE GENOMIC DNA]</scope>
    <source>
        <strain evidence="8 9">NEAU-QY2</strain>
    </source>
</reference>
<evidence type="ECO:0000259" key="7">
    <source>
        <dbReference type="Pfam" id="PF08281"/>
    </source>
</evidence>
<comment type="similarity">
    <text evidence="1">Belongs to the sigma-70 factor family. ECF subfamily.</text>
</comment>
<keyword evidence="2" id="KW-0805">Transcription regulation</keyword>
<accession>A0ABU7RZ45</accession>
<sequence>MFTRHLCVTTHLVSDPPGGRTMTYSGLPPEWTADEAVTRLFVAHYRPLVRLATLLLHDRGAAEEIVQDGYVALHGRWSRLRDPDRALCYLRTSVVNRCRSALRHRRVAEAYAATNRTARDAPSAESGALDLLRHDEVITALRALPPRQREAVVLRYYVELSEAETAELMRVSRGAVKSHTFRGLAALKQSLGGART</sequence>
<keyword evidence="5" id="KW-0804">Transcription</keyword>
<gene>
    <name evidence="8" type="ORF">V1633_25310</name>
</gene>
<evidence type="ECO:0000256" key="1">
    <source>
        <dbReference type="ARBA" id="ARBA00010641"/>
    </source>
</evidence>
<feature type="domain" description="RNA polymerase sigma-70 region 2" evidence="6">
    <location>
        <begin position="40"/>
        <end position="106"/>
    </location>
</feature>
<evidence type="ECO:0000256" key="3">
    <source>
        <dbReference type="ARBA" id="ARBA00023082"/>
    </source>
</evidence>
<evidence type="ECO:0000256" key="4">
    <source>
        <dbReference type="ARBA" id="ARBA00023125"/>
    </source>
</evidence>
<dbReference type="SUPFAM" id="SSF88659">
    <property type="entry name" value="Sigma3 and sigma4 domains of RNA polymerase sigma factors"/>
    <property type="match status" value="1"/>
</dbReference>
<name>A0ABU7RZ45_9ACTN</name>
<proteinExistence type="inferred from homology"/>
<evidence type="ECO:0000259" key="6">
    <source>
        <dbReference type="Pfam" id="PF04542"/>
    </source>
</evidence>
<dbReference type="InterPro" id="IPR007627">
    <property type="entry name" value="RNA_pol_sigma70_r2"/>
</dbReference>
<keyword evidence="4" id="KW-0238">DNA-binding</keyword>
<dbReference type="InterPro" id="IPR014325">
    <property type="entry name" value="RNA_pol_sigma-E_actinobac"/>
</dbReference>
<feature type="domain" description="RNA polymerase sigma factor 70 region 4 type 2" evidence="7">
    <location>
        <begin position="135"/>
        <end position="187"/>
    </location>
</feature>
<dbReference type="InterPro" id="IPR013249">
    <property type="entry name" value="RNA_pol_sigma70_r4_t2"/>
</dbReference>
<dbReference type="Pfam" id="PF04542">
    <property type="entry name" value="Sigma70_r2"/>
    <property type="match status" value="1"/>
</dbReference>
<dbReference type="InterPro" id="IPR039425">
    <property type="entry name" value="RNA_pol_sigma-70-like"/>
</dbReference>
<dbReference type="Gene3D" id="1.10.1740.10">
    <property type="match status" value="1"/>
</dbReference>
<dbReference type="Proteomes" id="UP001332243">
    <property type="component" value="Unassembled WGS sequence"/>
</dbReference>
<evidence type="ECO:0000313" key="8">
    <source>
        <dbReference type="EMBL" id="MEE6261810.1"/>
    </source>
</evidence>
<keyword evidence="3" id="KW-0731">Sigma factor</keyword>
<comment type="caution">
    <text evidence="8">The sequence shown here is derived from an EMBL/GenBank/DDBJ whole genome shotgun (WGS) entry which is preliminary data.</text>
</comment>
<dbReference type="PANTHER" id="PTHR43133:SF50">
    <property type="entry name" value="ECF RNA POLYMERASE SIGMA FACTOR SIGM"/>
    <property type="match status" value="1"/>
</dbReference>
<dbReference type="InterPro" id="IPR013325">
    <property type="entry name" value="RNA_pol_sigma_r2"/>
</dbReference>
<dbReference type="InterPro" id="IPR013324">
    <property type="entry name" value="RNA_pol_sigma_r3/r4-like"/>
</dbReference>
<organism evidence="8 9">
    <name type="scientific">Plantactinospora sonchi</name>
    <dbReference type="NCBI Taxonomy" id="1544735"/>
    <lineage>
        <taxon>Bacteria</taxon>
        <taxon>Bacillati</taxon>
        <taxon>Actinomycetota</taxon>
        <taxon>Actinomycetes</taxon>
        <taxon>Micromonosporales</taxon>
        <taxon>Micromonosporaceae</taxon>
        <taxon>Plantactinospora</taxon>
    </lineage>
</organism>
<dbReference type="SUPFAM" id="SSF88946">
    <property type="entry name" value="Sigma2 domain of RNA polymerase sigma factors"/>
    <property type="match status" value="1"/>
</dbReference>
<dbReference type="InterPro" id="IPR036388">
    <property type="entry name" value="WH-like_DNA-bd_sf"/>
</dbReference>
<dbReference type="InterPro" id="IPR014284">
    <property type="entry name" value="RNA_pol_sigma-70_dom"/>
</dbReference>
<dbReference type="EMBL" id="JAZGQK010000023">
    <property type="protein sequence ID" value="MEE6261810.1"/>
    <property type="molecule type" value="Genomic_DNA"/>
</dbReference>
<dbReference type="Pfam" id="PF08281">
    <property type="entry name" value="Sigma70_r4_2"/>
    <property type="match status" value="1"/>
</dbReference>
<evidence type="ECO:0000313" key="9">
    <source>
        <dbReference type="Proteomes" id="UP001332243"/>
    </source>
</evidence>
<dbReference type="CDD" id="cd06171">
    <property type="entry name" value="Sigma70_r4"/>
    <property type="match status" value="1"/>
</dbReference>
<evidence type="ECO:0000256" key="2">
    <source>
        <dbReference type="ARBA" id="ARBA00023015"/>
    </source>
</evidence>
<dbReference type="NCBIfam" id="TIGR02983">
    <property type="entry name" value="SigE-fam_strep"/>
    <property type="match status" value="1"/>
</dbReference>
<dbReference type="PANTHER" id="PTHR43133">
    <property type="entry name" value="RNA POLYMERASE ECF-TYPE SIGMA FACTO"/>
    <property type="match status" value="1"/>
</dbReference>
<evidence type="ECO:0000256" key="5">
    <source>
        <dbReference type="ARBA" id="ARBA00023163"/>
    </source>
</evidence>
<protein>
    <submittedName>
        <fullName evidence="8">SigE family RNA polymerase sigma factor</fullName>
    </submittedName>
</protein>
<dbReference type="RefSeq" id="WP_331216897.1">
    <property type="nucleotide sequence ID" value="NZ_JAZGQK010000023.1"/>
</dbReference>
<dbReference type="NCBIfam" id="TIGR02937">
    <property type="entry name" value="sigma70-ECF"/>
    <property type="match status" value="1"/>
</dbReference>